<accession>A0A6A1VQP2</accession>
<comment type="caution">
    <text evidence="4">The sequence shown here is derived from an EMBL/GenBank/DDBJ whole genome shotgun (WGS) entry which is preliminary data.</text>
</comment>
<dbReference type="InterPro" id="IPR008930">
    <property type="entry name" value="Terpenoid_cyclase/PrenylTrfase"/>
</dbReference>
<dbReference type="InterPro" id="IPR036965">
    <property type="entry name" value="Terpene_synth_N_sf"/>
</dbReference>
<evidence type="ECO:0000313" key="5">
    <source>
        <dbReference type="Proteomes" id="UP000516437"/>
    </source>
</evidence>
<feature type="domain" description="Terpene synthase N-terminal" evidence="3">
    <location>
        <begin position="39"/>
        <end position="109"/>
    </location>
</feature>
<dbReference type="PANTHER" id="PTHR31225">
    <property type="entry name" value="OS04G0344100 PROTEIN-RELATED"/>
    <property type="match status" value="1"/>
</dbReference>
<keyword evidence="5" id="KW-1185">Reference proteome</keyword>
<evidence type="ECO:0000256" key="2">
    <source>
        <dbReference type="ARBA" id="ARBA00023239"/>
    </source>
</evidence>
<sequence>MSLPAWAIPTRINNPKSDVNPPLPNDRPSSIWGDRFLYVFNKFEDDKRNFKEQLVHDMHGMLCLYEASHLSVHGEDIIAEALQLFMTNLELMVANDLIPSDLAIPVSRVLRRPIQKCLLRVEARHYFSTYKETLPIIFIGMSEEDKIWSSEWTHLKSAVPPEGSGEGLLQSKPPDRAAEPNTHLLWEAQCRDTNRVVKVAGRHVSRMGKDRALRQKTLPQTT</sequence>
<organism evidence="4 5">
    <name type="scientific">Morella rubra</name>
    <name type="common">Chinese bayberry</name>
    <dbReference type="NCBI Taxonomy" id="262757"/>
    <lineage>
        <taxon>Eukaryota</taxon>
        <taxon>Viridiplantae</taxon>
        <taxon>Streptophyta</taxon>
        <taxon>Embryophyta</taxon>
        <taxon>Tracheophyta</taxon>
        <taxon>Spermatophyta</taxon>
        <taxon>Magnoliopsida</taxon>
        <taxon>eudicotyledons</taxon>
        <taxon>Gunneridae</taxon>
        <taxon>Pentapetalae</taxon>
        <taxon>rosids</taxon>
        <taxon>fabids</taxon>
        <taxon>Fagales</taxon>
        <taxon>Myricaceae</taxon>
        <taxon>Morella</taxon>
    </lineage>
</organism>
<dbReference type="PANTHER" id="PTHR31225:SF221">
    <property type="entry name" value="(-)-GERMACRENE D SYNTHASE"/>
    <property type="match status" value="1"/>
</dbReference>
<comment type="cofactor">
    <cofactor evidence="1">
        <name>Mg(2+)</name>
        <dbReference type="ChEBI" id="CHEBI:18420"/>
    </cofactor>
</comment>
<dbReference type="InterPro" id="IPR001906">
    <property type="entry name" value="Terpene_synth_N"/>
</dbReference>
<dbReference type="InterPro" id="IPR050148">
    <property type="entry name" value="Terpene_synthase-like"/>
</dbReference>
<keyword evidence="2" id="KW-0456">Lyase</keyword>
<protein>
    <submittedName>
        <fullName evidence="4">Valencene synthase</fullName>
    </submittedName>
</protein>
<dbReference type="OrthoDB" id="1877784at2759"/>
<reference evidence="4 5" key="1">
    <citation type="journal article" date="2019" name="Plant Biotechnol. J.">
        <title>The red bayberry genome and genetic basis of sex determination.</title>
        <authorList>
            <person name="Jia H.M."/>
            <person name="Jia H.J."/>
            <person name="Cai Q.L."/>
            <person name="Wang Y."/>
            <person name="Zhao H.B."/>
            <person name="Yang W.F."/>
            <person name="Wang G.Y."/>
            <person name="Li Y.H."/>
            <person name="Zhan D.L."/>
            <person name="Shen Y.T."/>
            <person name="Niu Q.F."/>
            <person name="Chang L."/>
            <person name="Qiu J."/>
            <person name="Zhao L."/>
            <person name="Xie H.B."/>
            <person name="Fu W.Y."/>
            <person name="Jin J."/>
            <person name="Li X.W."/>
            <person name="Jiao Y."/>
            <person name="Zhou C.C."/>
            <person name="Tu T."/>
            <person name="Chai C.Y."/>
            <person name="Gao J.L."/>
            <person name="Fan L.J."/>
            <person name="van de Weg E."/>
            <person name="Wang J.Y."/>
            <person name="Gao Z.S."/>
        </authorList>
    </citation>
    <scope>NUCLEOTIDE SEQUENCE [LARGE SCALE GENOMIC DNA]</scope>
    <source>
        <tissue evidence="4">Leaves</tissue>
    </source>
</reference>
<dbReference type="Pfam" id="PF01397">
    <property type="entry name" value="Terpene_synth"/>
    <property type="match status" value="1"/>
</dbReference>
<dbReference type="GO" id="GO:0010333">
    <property type="term" value="F:terpene synthase activity"/>
    <property type="evidence" value="ECO:0007669"/>
    <property type="project" value="InterPro"/>
</dbReference>
<evidence type="ECO:0000256" key="1">
    <source>
        <dbReference type="ARBA" id="ARBA00001946"/>
    </source>
</evidence>
<dbReference type="GO" id="GO:0016114">
    <property type="term" value="P:terpenoid biosynthetic process"/>
    <property type="evidence" value="ECO:0007669"/>
    <property type="project" value="InterPro"/>
</dbReference>
<dbReference type="Gene3D" id="1.50.10.130">
    <property type="entry name" value="Terpene synthase, N-terminal domain"/>
    <property type="match status" value="1"/>
</dbReference>
<evidence type="ECO:0000259" key="3">
    <source>
        <dbReference type="Pfam" id="PF01397"/>
    </source>
</evidence>
<dbReference type="EMBL" id="RXIC02000022">
    <property type="protein sequence ID" value="KAB1215224.1"/>
    <property type="molecule type" value="Genomic_DNA"/>
</dbReference>
<name>A0A6A1VQP2_9ROSI</name>
<dbReference type="SUPFAM" id="SSF48239">
    <property type="entry name" value="Terpenoid cyclases/Protein prenyltransferases"/>
    <property type="match status" value="1"/>
</dbReference>
<dbReference type="AlphaFoldDB" id="A0A6A1VQP2"/>
<proteinExistence type="predicted"/>
<evidence type="ECO:0000313" key="4">
    <source>
        <dbReference type="EMBL" id="KAB1215224.1"/>
    </source>
</evidence>
<gene>
    <name evidence="4" type="ORF">CJ030_MR4G018016</name>
</gene>
<dbReference type="Proteomes" id="UP000516437">
    <property type="component" value="Chromosome 4"/>
</dbReference>